<dbReference type="HOGENOM" id="CLU_2098631_0_0_1"/>
<dbReference type="Proteomes" id="UP000054248">
    <property type="component" value="Unassembled WGS sequence"/>
</dbReference>
<feature type="compositionally biased region" description="Polar residues" evidence="1">
    <location>
        <begin position="10"/>
        <end position="27"/>
    </location>
</feature>
<dbReference type="AlphaFoldDB" id="A0A0C3M739"/>
<gene>
    <name evidence="2" type="ORF">M407DRAFT_168371</name>
</gene>
<proteinExistence type="predicted"/>
<keyword evidence="3" id="KW-1185">Reference proteome</keyword>
<feature type="compositionally biased region" description="Basic and acidic residues" evidence="1">
    <location>
        <begin position="85"/>
        <end position="98"/>
    </location>
</feature>
<evidence type="ECO:0000313" key="2">
    <source>
        <dbReference type="EMBL" id="KIO29487.1"/>
    </source>
</evidence>
<reference evidence="3" key="2">
    <citation type="submission" date="2015-01" db="EMBL/GenBank/DDBJ databases">
        <title>Evolutionary Origins and Diversification of the Mycorrhizal Mutualists.</title>
        <authorList>
            <consortium name="DOE Joint Genome Institute"/>
            <consortium name="Mycorrhizal Genomics Consortium"/>
            <person name="Kohler A."/>
            <person name="Kuo A."/>
            <person name="Nagy L.G."/>
            <person name="Floudas D."/>
            <person name="Copeland A."/>
            <person name="Barry K.W."/>
            <person name="Cichocki N."/>
            <person name="Veneault-Fourrey C."/>
            <person name="LaButti K."/>
            <person name="Lindquist E.A."/>
            <person name="Lipzen A."/>
            <person name="Lundell T."/>
            <person name="Morin E."/>
            <person name="Murat C."/>
            <person name="Riley R."/>
            <person name="Ohm R."/>
            <person name="Sun H."/>
            <person name="Tunlid A."/>
            <person name="Henrissat B."/>
            <person name="Grigoriev I.V."/>
            <person name="Hibbett D.S."/>
            <person name="Martin F."/>
        </authorList>
    </citation>
    <scope>NUCLEOTIDE SEQUENCE [LARGE SCALE GENOMIC DNA]</scope>
    <source>
        <strain evidence="3">MUT 4182</strain>
    </source>
</reference>
<name>A0A0C3M739_9AGAM</name>
<organism evidence="2 3">
    <name type="scientific">Tulasnella calospora MUT 4182</name>
    <dbReference type="NCBI Taxonomy" id="1051891"/>
    <lineage>
        <taxon>Eukaryota</taxon>
        <taxon>Fungi</taxon>
        <taxon>Dikarya</taxon>
        <taxon>Basidiomycota</taxon>
        <taxon>Agaricomycotina</taxon>
        <taxon>Agaricomycetes</taxon>
        <taxon>Cantharellales</taxon>
        <taxon>Tulasnellaceae</taxon>
        <taxon>Tulasnella</taxon>
    </lineage>
</organism>
<reference evidence="2 3" key="1">
    <citation type="submission" date="2014-04" db="EMBL/GenBank/DDBJ databases">
        <authorList>
            <consortium name="DOE Joint Genome Institute"/>
            <person name="Kuo A."/>
            <person name="Girlanda M."/>
            <person name="Perotto S."/>
            <person name="Kohler A."/>
            <person name="Nagy L.G."/>
            <person name="Floudas D."/>
            <person name="Copeland A."/>
            <person name="Barry K.W."/>
            <person name="Cichocki N."/>
            <person name="Veneault-Fourrey C."/>
            <person name="LaButti K."/>
            <person name="Lindquist E.A."/>
            <person name="Lipzen A."/>
            <person name="Lundell T."/>
            <person name="Morin E."/>
            <person name="Murat C."/>
            <person name="Sun H."/>
            <person name="Tunlid A."/>
            <person name="Henrissat B."/>
            <person name="Grigoriev I.V."/>
            <person name="Hibbett D.S."/>
            <person name="Martin F."/>
            <person name="Nordberg H.P."/>
            <person name="Cantor M.N."/>
            <person name="Hua S.X."/>
        </authorList>
    </citation>
    <scope>NUCLEOTIDE SEQUENCE [LARGE SCALE GENOMIC DNA]</scope>
    <source>
        <strain evidence="2 3">MUT 4182</strain>
    </source>
</reference>
<evidence type="ECO:0000313" key="3">
    <source>
        <dbReference type="Proteomes" id="UP000054248"/>
    </source>
</evidence>
<sequence length="116" mass="13635">MDPGRPDSTFYATDRSSYQRATRQSPHPLTGHVGDRIDRDYDEDLRSGARATVARKFLRRSEDLNSRVDEDVIDYFDQLRSFSGRGDRERYEEDERPSTRHHPHPPPQMFKGKGRR</sequence>
<protein>
    <submittedName>
        <fullName evidence="2">Uncharacterized protein</fullName>
    </submittedName>
</protein>
<dbReference type="EMBL" id="KN822982">
    <property type="protein sequence ID" value="KIO29487.1"/>
    <property type="molecule type" value="Genomic_DNA"/>
</dbReference>
<evidence type="ECO:0000256" key="1">
    <source>
        <dbReference type="SAM" id="MobiDB-lite"/>
    </source>
</evidence>
<accession>A0A0C3M739</accession>
<feature type="region of interest" description="Disordered" evidence="1">
    <location>
        <begin position="83"/>
        <end position="116"/>
    </location>
</feature>
<feature type="region of interest" description="Disordered" evidence="1">
    <location>
        <begin position="1"/>
        <end position="36"/>
    </location>
</feature>